<dbReference type="Pfam" id="PF08241">
    <property type="entry name" value="Methyltransf_11"/>
    <property type="match status" value="1"/>
</dbReference>
<dbReference type="Proteomes" id="UP000185093">
    <property type="component" value="Unassembled WGS sequence"/>
</dbReference>
<sequence>MPDIFDDQMANEYDSWYKTPKGRLVDKIEKEVMYEFLKPQPGMEILDIGCGTGNLSLELARLGARVTGVDISELMLAIARQKALREKLDVKFYKADVHDLPFDDETFDAVVSLSALEFVSDLSEALKEAYRVLKHGGRLVIGIIGGNSVWSRYYEAKAKKDPKSVFRFAHFPTLDELVSAMPGEGVRGKAVLFVPPDFDFERVNEALMLEEEARRQGRKDGGFVCALSYKPKKELSENG</sequence>
<dbReference type="SUPFAM" id="SSF53335">
    <property type="entry name" value="S-adenosyl-L-methionine-dependent methyltransferases"/>
    <property type="match status" value="1"/>
</dbReference>
<protein>
    <submittedName>
        <fullName evidence="2">Ubiquinone biosynthesis O-methyltransferase</fullName>
    </submittedName>
</protein>
<evidence type="ECO:0000313" key="2">
    <source>
        <dbReference type="EMBL" id="SIN76084.1"/>
    </source>
</evidence>
<dbReference type="CDD" id="cd02440">
    <property type="entry name" value="AdoMet_MTases"/>
    <property type="match status" value="1"/>
</dbReference>
<keyword evidence="2" id="KW-0830">Ubiquinone</keyword>
<proteinExistence type="predicted"/>
<name>A0ABY1JF01_9BACT</name>
<comment type="caution">
    <text evidence="2">The sequence shown here is derived from an EMBL/GenBank/DDBJ whole genome shotgun (WGS) entry which is preliminary data.</text>
</comment>
<feature type="domain" description="Methyltransferase type 11" evidence="1">
    <location>
        <begin position="46"/>
        <end position="141"/>
    </location>
</feature>
<dbReference type="InterPro" id="IPR029063">
    <property type="entry name" value="SAM-dependent_MTases_sf"/>
</dbReference>
<reference evidence="2 3" key="1">
    <citation type="submission" date="2016-11" db="EMBL/GenBank/DDBJ databases">
        <authorList>
            <person name="Varghese N."/>
            <person name="Submissions S."/>
        </authorList>
    </citation>
    <scope>NUCLEOTIDE SEQUENCE [LARGE SCALE GENOMIC DNA]</scope>
    <source>
        <strain evidence="2 3">DSM 20664</strain>
    </source>
</reference>
<evidence type="ECO:0000313" key="3">
    <source>
        <dbReference type="Proteomes" id="UP000185093"/>
    </source>
</evidence>
<dbReference type="PANTHER" id="PTHR43591">
    <property type="entry name" value="METHYLTRANSFERASE"/>
    <property type="match status" value="1"/>
</dbReference>
<keyword evidence="3" id="KW-1185">Reference proteome</keyword>
<organism evidence="2 3">
    <name type="scientific">Acetomicrobium flavidum</name>
    <dbReference type="NCBI Taxonomy" id="49896"/>
    <lineage>
        <taxon>Bacteria</taxon>
        <taxon>Thermotogati</taxon>
        <taxon>Synergistota</taxon>
        <taxon>Synergistia</taxon>
        <taxon>Synergistales</taxon>
        <taxon>Acetomicrobiaceae</taxon>
        <taxon>Acetomicrobium</taxon>
    </lineage>
</organism>
<accession>A0ABY1JF01</accession>
<evidence type="ECO:0000259" key="1">
    <source>
        <dbReference type="Pfam" id="PF08241"/>
    </source>
</evidence>
<gene>
    <name evidence="2" type="ORF">SAMN05444368_1764</name>
</gene>
<dbReference type="EMBL" id="FSQZ01000001">
    <property type="protein sequence ID" value="SIN76084.1"/>
    <property type="molecule type" value="Genomic_DNA"/>
</dbReference>
<dbReference type="RefSeq" id="WP_074199941.1">
    <property type="nucleotide sequence ID" value="NZ_FSQZ01000001.1"/>
</dbReference>
<dbReference type="Gene3D" id="3.40.50.150">
    <property type="entry name" value="Vaccinia Virus protein VP39"/>
    <property type="match status" value="1"/>
</dbReference>
<dbReference type="InterPro" id="IPR013216">
    <property type="entry name" value="Methyltransf_11"/>
</dbReference>